<accession>A0ABM9P3W3</accession>
<comment type="similarity">
    <text evidence="1">Belongs to the transferase hexapeptide repeat family.</text>
</comment>
<keyword evidence="4" id="KW-1185">Reference proteome</keyword>
<dbReference type="Proteomes" id="UP001497416">
    <property type="component" value="Unassembled WGS sequence"/>
</dbReference>
<dbReference type="EMBL" id="CAXIXY010000006">
    <property type="protein sequence ID" value="CAL2090748.1"/>
    <property type="molecule type" value="Genomic_DNA"/>
</dbReference>
<dbReference type="Gene3D" id="2.160.10.10">
    <property type="entry name" value="Hexapeptide repeat proteins"/>
    <property type="match status" value="1"/>
</dbReference>
<dbReference type="GO" id="GO:0016746">
    <property type="term" value="F:acyltransferase activity"/>
    <property type="evidence" value="ECO:0007669"/>
    <property type="project" value="UniProtKB-KW"/>
</dbReference>
<dbReference type="SUPFAM" id="SSF51161">
    <property type="entry name" value="Trimeric LpxA-like enzymes"/>
    <property type="match status" value="1"/>
</dbReference>
<organism evidence="3 4">
    <name type="scientific">Tenacibaculum platacis</name>
    <dbReference type="NCBI Taxonomy" id="3137852"/>
    <lineage>
        <taxon>Bacteria</taxon>
        <taxon>Pseudomonadati</taxon>
        <taxon>Bacteroidota</taxon>
        <taxon>Flavobacteriia</taxon>
        <taxon>Flavobacteriales</taxon>
        <taxon>Flavobacteriaceae</taxon>
        <taxon>Tenacibaculum</taxon>
    </lineage>
</organism>
<dbReference type="CDD" id="cd04647">
    <property type="entry name" value="LbH_MAT_like"/>
    <property type="match status" value="1"/>
</dbReference>
<gene>
    <name evidence="3" type="ORF">T190607A01A_40075</name>
</gene>
<keyword evidence="3" id="KW-0012">Acyltransferase</keyword>
<dbReference type="InterPro" id="IPR051159">
    <property type="entry name" value="Hexapeptide_acetyltransf"/>
</dbReference>
<dbReference type="PANTHER" id="PTHR23416:SF23">
    <property type="entry name" value="ACETYLTRANSFERASE C18B11.09C-RELATED"/>
    <property type="match status" value="1"/>
</dbReference>
<evidence type="ECO:0000256" key="2">
    <source>
        <dbReference type="ARBA" id="ARBA00022679"/>
    </source>
</evidence>
<keyword evidence="2 3" id="KW-0808">Transferase</keyword>
<protein>
    <submittedName>
        <fullName evidence="3">Lipopolysaccharide biosynthesis O-acetyl transferase WbbJ</fullName>
        <ecNumber evidence="3">2.3.1.-</ecNumber>
    </submittedName>
</protein>
<evidence type="ECO:0000256" key="1">
    <source>
        <dbReference type="ARBA" id="ARBA00007274"/>
    </source>
</evidence>
<reference evidence="3 4" key="1">
    <citation type="submission" date="2024-05" db="EMBL/GenBank/DDBJ databases">
        <authorList>
            <person name="Duchaud E."/>
        </authorList>
    </citation>
    <scope>NUCLEOTIDE SEQUENCE [LARGE SCALE GENOMIC DNA]</scope>
    <source>
        <strain evidence="3">Ena-SAMPLE-TAB-13-05-2024-13:56:06:370-140302</strain>
    </source>
</reference>
<comment type="caution">
    <text evidence="3">The sequence shown here is derived from an EMBL/GenBank/DDBJ whole genome shotgun (WGS) entry which is preliminary data.</text>
</comment>
<sequence>MFLIYKVYRGGLRRIRNFVSTLFYRSVLRKVGSNPRIFYNFYCSNPKGILLGDDCLIDVNVCLTTEFKDSILEIGNNVNINEGVHIDYSGGVIIEDDVLISKDAYILSHSHGYDPRSTPVKKPLRISKGVWIGAKVIICENVSVIEEGAIIASGAIVTKNVERNTIVGGNPAKFIKKI</sequence>
<evidence type="ECO:0000313" key="3">
    <source>
        <dbReference type="EMBL" id="CAL2090748.1"/>
    </source>
</evidence>
<dbReference type="RefSeq" id="WP_348713003.1">
    <property type="nucleotide sequence ID" value="NZ_CAXIXY010000006.1"/>
</dbReference>
<dbReference type="EC" id="2.3.1.-" evidence="3"/>
<dbReference type="InterPro" id="IPR011004">
    <property type="entry name" value="Trimer_LpxA-like_sf"/>
</dbReference>
<name>A0ABM9P3W3_9FLAO</name>
<evidence type="ECO:0000313" key="4">
    <source>
        <dbReference type="Proteomes" id="UP001497416"/>
    </source>
</evidence>
<proteinExistence type="inferred from homology"/>
<dbReference type="PANTHER" id="PTHR23416">
    <property type="entry name" value="SIALIC ACID SYNTHASE-RELATED"/>
    <property type="match status" value="1"/>
</dbReference>